<sequence length="224" mass="25764">MHTLIVEDETSLATELMHFLAQEHYICDWASNGREASEKIAVNRYDFILLDLGLPDYDGLDLLKETKSADHDPAIIILTARGALEDRIKGLGLGADDYLPKPFSLLELQARMQAVLRRKFKIKSSSVAFHGFEMDSSTRRVTFGSQEIVLTKKEFDILHYLLLHKNRILTRLQLTEHIWGNILEDDYDSNYIDVHIKNLRKKLSAHIPTDWLETVRGVGYRLTL</sequence>
<gene>
    <name evidence="10" type="ORF">DC20_01995</name>
</gene>
<dbReference type="Gene3D" id="3.40.50.2300">
    <property type="match status" value="1"/>
</dbReference>
<evidence type="ECO:0000313" key="10">
    <source>
        <dbReference type="EMBL" id="ALI97968.1"/>
    </source>
</evidence>
<dbReference type="RefSeq" id="WP_062542292.1">
    <property type="nucleotide sequence ID" value="NZ_CP012643.1"/>
</dbReference>
<evidence type="ECO:0000256" key="6">
    <source>
        <dbReference type="PROSITE-ProRule" id="PRU00169"/>
    </source>
</evidence>
<dbReference type="InterPro" id="IPR036388">
    <property type="entry name" value="WH-like_DNA-bd_sf"/>
</dbReference>
<dbReference type="GO" id="GO:0032993">
    <property type="term" value="C:protein-DNA complex"/>
    <property type="evidence" value="ECO:0007669"/>
    <property type="project" value="TreeGrafter"/>
</dbReference>
<protein>
    <submittedName>
        <fullName evidence="10">Transcriptional regulator</fullName>
    </submittedName>
</protein>
<dbReference type="PROSITE" id="PS50110">
    <property type="entry name" value="RESPONSE_REGULATORY"/>
    <property type="match status" value="1"/>
</dbReference>
<organism evidence="10 11">
    <name type="scientific">Rufibacter tibetensis</name>
    <dbReference type="NCBI Taxonomy" id="512763"/>
    <lineage>
        <taxon>Bacteria</taxon>
        <taxon>Pseudomonadati</taxon>
        <taxon>Bacteroidota</taxon>
        <taxon>Cytophagia</taxon>
        <taxon>Cytophagales</taxon>
        <taxon>Hymenobacteraceae</taxon>
        <taxon>Rufibacter</taxon>
    </lineage>
</organism>
<evidence type="ECO:0000256" key="5">
    <source>
        <dbReference type="ARBA" id="ARBA00023163"/>
    </source>
</evidence>
<dbReference type="Proteomes" id="UP000061382">
    <property type="component" value="Chromosome"/>
</dbReference>
<evidence type="ECO:0000256" key="7">
    <source>
        <dbReference type="PROSITE-ProRule" id="PRU01091"/>
    </source>
</evidence>
<keyword evidence="1 6" id="KW-0597">Phosphoprotein</keyword>
<dbReference type="AlphaFoldDB" id="A0A0N7HW13"/>
<evidence type="ECO:0000259" key="9">
    <source>
        <dbReference type="PROSITE" id="PS51755"/>
    </source>
</evidence>
<dbReference type="PANTHER" id="PTHR48111:SF1">
    <property type="entry name" value="TWO-COMPONENT RESPONSE REGULATOR ORR33"/>
    <property type="match status" value="1"/>
</dbReference>
<dbReference type="InterPro" id="IPR011006">
    <property type="entry name" value="CheY-like_superfamily"/>
</dbReference>
<keyword evidence="11" id="KW-1185">Reference proteome</keyword>
<proteinExistence type="predicted"/>
<dbReference type="GO" id="GO:0000976">
    <property type="term" value="F:transcription cis-regulatory region binding"/>
    <property type="evidence" value="ECO:0007669"/>
    <property type="project" value="TreeGrafter"/>
</dbReference>
<feature type="DNA-binding region" description="OmpR/PhoB-type" evidence="7">
    <location>
        <begin position="124"/>
        <end position="224"/>
    </location>
</feature>
<name>A0A0N7HW13_9BACT</name>
<dbReference type="GO" id="GO:0000156">
    <property type="term" value="F:phosphorelay response regulator activity"/>
    <property type="evidence" value="ECO:0007669"/>
    <property type="project" value="TreeGrafter"/>
</dbReference>
<feature type="domain" description="OmpR/PhoB-type" evidence="9">
    <location>
        <begin position="124"/>
        <end position="224"/>
    </location>
</feature>
<dbReference type="EMBL" id="CP012643">
    <property type="protein sequence ID" value="ALI97968.1"/>
    <property type="molecule type" value="Genomic_DNA"/>
</dbReference>
<reference evidence="10 11" key="1">
    <citation type="submission" date="2015-08" db="EMBL/GenBank/DDBJ databases">
        <title>Complete genome sequence of Rufibacter tibetensis strain 1351t, a radiation-resistant bacterium from tibet plateau.</title>
        <authorList>
            <person name="Dai J."/>
        </authorList>
    </citation>
    <scope>NUCLEOTIDE SEQUENCE [LARGE SCALE GENOMIC DNA]</scope>
    <source>
        <strain evidence="10 11">1351</strain>
    </source>
</reference>
<evidence type="ECO:0000256" key="3">
    <source>
        <dbReference type="ARBA" id="ARBA00023015"/>
    </source>
</evidence>
<keyword evidence="5" id="KW-0804">Transcription</keyword>
<feature type="modified residue" description="4-aspartylphosphate" evidence="6">
    <location>
        <position position="51"/>
    </location>
</feature>
<dbReference type="SMART" id="SM00448">
    <property type="entry name" value="REC"/>
    <property type="match status" value="1"/>
</dbReference>
<dbReference type="InterPro" id="IPR001789">
    <property type="entry name" value="Sig_transdc_resp-reg_receiver"/>
</dbReference>
<dbReference type="GO" id="GO:0005829">
    <property type="term" value="C:cytosol"/>
    <property type="evidence" value="ECO:0007669"/>
    <property type="project" value="TreeGrafter"/>
</dbReference>
<dbReference type="GO" id="GO:0006355">
    <property type="term" value="P:regulation of DNA-templated transcription"/>
    <property type="evidence" value="ECO:0007669"/>
    <property type="project" value="InterPro"/>
</dbReference>
<evidence type="ECO:0000256" key="1">
    <source>
        <dbReference type="ARBA" id="ARBA00022553"/>
    </source>
</evidence>
<dbReference type="CDD" id="cd00383">
    <property type="entry name" value="trans_reg_C"/>
    <property type="match status" value="1"/>
</dbReference>
<dbReference type="OrthoDB" id="9774822at2"/>
<evidence type="ECO:0000313" key="11">
    <source>
        <dbReference type="Proteomes" id="UP000061382"/>
    </source>
</evidence>
<dbReference type="PATRIC" id="fig|512763.3.peg.447"/>
<dbReference type="Gene3D" id="6.10.250.690">
    <property type="match status" value="1"/>
</dbReference>
<dbReference type="CDD" id="cd17624">
    <property type="entry name" value="REC_OmpR_PmrA-like"/>
    <property type="match status" value="1"/>
</dbReference>
<dbReference type="Pfam" id="PF00486">
    <property type="entry name" value="Trans_reg_C"/>
    <property type="match status" value="1"/>
</dbReference>
<feature type="domain" description="Response regulatory" evidence="8">
    <location>
        <begin position="2"/>
        <end position="116"/>
    </location>
</feature>
<dbReference type="STRING" id="512763.DC20_01995"/>
<evidence type="ECO:0000256" key="4">
    <source>
        <dbReference type="ARBA" id="ARBA00023125"/>
    </source>
</evidence>
<dbReference type="Gene3D" id="1.10.10.10">
    <property type="entry name" value="Winged helix-like DNA-binding domain superfamily/Winged helix DNA-binding domain"/>
    <property type="match status" value="1"/>
</dbReference>
<keyword evidence="3" id="KW-0805">Transcription regulation</keyword>
<accession>A0A0N7HW13</accession>
<dbReference type="InterPro" id="IPR039420">
    <property type="entry name" value="WalR-like"/>
</dbReference>
<evidence type="ECO:0000259" key="8">
    <source>
        <dbReference type="PROSITE" id="PS50110"/>
    </source>
</evidence>
<dbReference type="KEGG" id="rti:DC20_01995"/>
<keyword evidence="4 7" id="KW-0238">DNA-binding</keyword>
<keyword evidence="2" id="KW-0902">Two-component regulatory system</keyword>
<dbReference type="PANTHER" id="PTHR48111">
    <property type="entry name" value="REGULATOR OF RPOS"/>
    <property type="match status" value="1"/>
</dbReference>
<dbReference type="SUPFAM" id="SSF52172">
    <property type="entry name" value="CheY-like"/>
    <property type="match status" value="1"/>
</dbReference>
<dbReference type="PROSITE" id="PS51755">
    <property type="entry name" value="OMPR_PHOB"/>
    <property type="match status" value="1"/>
</dbReference>
<evidence type="ECO:0000256" key="2">
    <source>
        <dbReference type="ARBA" id="ARBA00023012"/>
    </source>
</evidence>
<dbReference type="InterPro" id="IPR001867">
    <property type="entry name" value="OmpR/PhoB-type_DNA-bd"/>
</dbReference>
<dbReference type="SMART" id="SM00862">
    <property type="entry name" value="Trans_reg_C"/>
    <property type="match status" value="1"/>
</dbReference>
<dbReference type="Pfam" id="PF00072">
    <property type="entry name" value="Response_reg"/>
    <property type="match status" value="1"/>
</dbReference>